<evidence type="ECO:0000313" key="4">
    <source>
        <dbReference type="Proteomes" id="UP000233551"/>
    </source>
</evidence>
<feature type="domain" description="DUF7745" evidence="2">
    <location>
        <begin position="59"/>
        <end position="208"/>
    </location>
</feature>
<feature type="compositionally biased region" description="Polar residues" evidence="1">
    <location>
        <begin position="266"/>
        <end position="284"/>
    </location>
</feature>
<dbReference type="AlphaFoldDB" id="A0A2I0HRN8"/>
<keyword evidence="4" id="KW-1185">Reference proteome</keyword>
<organism evidence="3 4">
    <name type="scientific">Punica granatum</name>
    <name type="common">Pomegranate</name>
    <dbReference type="NCBI Taxonomy" id="22663"/>
    <lineage>
        <taxon>Eukaryota</taxon>
        <taxon>Viridiplantae</taxon>
        <taxon>Streptophyta</taxon>
        <taxon>Embryophyta</taxon>
        <taxon>Tracheophyta</taxon>
        <taxon>Spermatophyta</taxon>
        <taxon>Magnoliopsida</taxon>
        <taxon>eudicotyledons</taxon>
        <taxon>Gunneridae</taxon>
        <taxon>Pentapetalae</taxon>
        <taxon>rosids</taxon>
        <taxon>malvids</taxon>
        <taxon>Myrtales</taxon>
        <taxon>Lythraceae</taxon>
        <taxon>Punica</taxon>
    </lineage>
</organism>
<comment type="caution">
    <text evidence="3">The sequence shown here is derived from an EMBL/GenBank/DDBJ whole genome shotgun (WGS) entry which is preliminary data.</text>
</comment>
<proteinExistence type="predicted"/>
<evidence type="ECO:0000313" key="3">
    <source>
        <dbReference type="EMBL" id="PKI34391.1"/>
    </source>
</evidence>
<reference evidence="3 4" key="1">
    <citation type="submission" date="2017-11" db="EMBL/GenBank/DDBJ databases">
        <title>De-novo sequencing of pomegranate (Punica granatum L.) genome.</title>
        <authorList>
            <person name="Akparov Z."/>
            <person name="Amiraslanov A."/>
            <person name="Hajiyeva S."/>
            <person name="Abbasov M."/>
            <person name="Kaur K."/>
            <person name="Hamwieh A."/>
            <person name="Solovyev V."/>
            <person name="Salamov A."/>
            <person name="Braich B."/>
            <person name="Kosarev P."/>
            <person name="Mahmoud A."/>
            <person name="Hajiyev E."/>
            <person name="Babayeva S."/>
            <person name="Izzatullayeva V."/>
            <person name="Mammadov A."/>
            <person name="Mammadov A."/>
            <person name="Sharifova S."/>
            <person name="Ojaghi J."/>
            <person name="Eynullazada K."/>
            <person name="Bayramov B."/>
            <person name="Abdulazimova A."/>
            <person name="Shahmuradov I."/>
        </authorList>
    </citation>
    <scope>NUCLEOTIDE SEQUENCE [LARGE SCALE GENOMIC DNA]</scope>
    <source>
        <strain evidence="4">cv. AG2017</strain>
        <tissue evidence="3">Leaf</tissue>
    </source>
</reference>
<dbReference type="EMBL" id="PGOL01005946">
    <property type="protein sequence ID" value="PKI34391.1"/>
    <property type="molecule type" value="Genomic_DNA"/>
</dbReference>
<accession>A0A2I0HRN8</accession>
<feature type="region of interest" description="Disordered" evidence="1">
    <location>
        <begin position="264"/>
        <end position="381"/>
    </location>
</feature>
<dbReference type="InterPro" id="IPR056647">
    <property type="entry name" value="DUF7745"/>
</dbReference>
<dbReference type="Pfam" id="PF24924">
    <property type="entry name" value="DUF7745"/>
    <property type="match status" value="1"/>
</dbReference>
<protein>
    <recommendedName>
        <fullName evidence="2">DUF7745 domain-containing protein</fullName>
    </recommendedName>
</protein>
<feature type="compositionally biased region" description="Polar residues" evidence="1">
    <location>
        <begin position="370"/>
        <end position="381"/>
    </location>
</feature>
<dbReference type="Proteomes" id="UP000233551">
    <property type="component" value="Unassembled WGS sequence"/>
</dbReference>
<gene>
    <name evidence="3" type="ORF">CRG98_045212</name>
</gene>
<evidence type="ECO:0000259" key="2">
    <source>
        <dbReference type="Pfam" id="PF24924"/>
    </source>
</evidence>
<feature type="compositionally biased region" description="Basic residues" evidence="1">
    <location>
        <begin position="285"/>
        <end position="308"/>
    </location>
</feature>
<name>A0A2I0HRN8_PUNGR</name>
<evidence type="ECO:0000256" key="1">
    <source>
        <dbReference type="SAM" id="MobiDB-lite"/>
    </source>
</evidence>
<feature type="compositionally biased region" description="Basic and acidic residues" evidence="1">
    <location>
        <begin position="323"/>
        <end position="347"/>
    </location>
</feature>
<sequence length="506" mass="56596">MAHSTACPWLDCISPLDHTEKARHDLHNGWEHSIRTTWLINWNCMRAHHATGDTSQRDAYHGFLLPVFGTLLFPSASTLIDEALAHVILQAVGSSSYVESLVAETVRSFDYVKASRRGRMKGSLHLLQIWLIGHIRPFYSSHPSLYITDDCSLIRRLLHMFGPFKRNVYDWKEFMEELTPGQFLWSAHWGPGSPMTTGCQAIIGLPIISHLGSTLIFPSRFTWADPTTSVAQRFLRVREVRRLWDTRLTQDLYFSKYPTNEERALSVTSTREAGSTRIAQEGNQKNRRTTNPKNSRGRHYGTIHHRIARASEDAFPDGALEGADPRTSKRHPETGLHTPKDHQDHGTSFKLPFRTRLGLPSESRPGKGDPSQTGSSAQSSFGGKLTFEFRAPHLLQLLELGKSFRLGPRSPSGASEFPYVPFLPTTLASHAITFKGSLTTLTLPREEVVTVREPYNRAQLPFRLLSLIGSLRSPISLGAVVGLDVPNSFSPAATDATLRVPFAFDV</sequence>